<sequence>MKKMIVPISMSVLLLLGACGKDEGGPVETGSVNDGEATNEYGSINHGVDEKKVGFSLSGETIEEASGVPADEKKQLLAVLDRNMETLNKQDLDGYLATLSAKDYDLEEERAFMADHFKEYELKREVSNVTIVKYSDTEAQVFSNLTTTYKQLSTGLVTKPTGRQVTVFTKNDGDWKVASVHYIGDDGEKQE</sequence>
<gene>
    <name evidence="1" type="ORF">K8V56_08645</name>
</gene>
<dbReference type="EMBL" id="DYWT01000140">
    <property type="protein sequence ID" value="HJF31834.1"/>
    <property type="molecule type" value="Genomic_DNA"/>
</dbReference>
<reference evidence="1" key="2">
    <citation type="submission" date="2021-09" db="EMBL/GenBank/DDBJ databases">
        <authorList>
            <person name="Gilroy R."/>
        </authorList>
    </citation>
    <scope>NUCLEOTIDE SEQUENCE</scope>
    <source>
        <strain evidence="1">CHK171-7178</strain>
    </source>
</reference>
<evidence type="ECO:0000313" key="2">
    <source>
        <dbReference type="Proteomes" id="UP000698173"/>
    </source>
</evidence>
<dbReference type="Proteomes" id="UP000698173">
    <property type="component" value="Unassembled WGS sequence"/>
</dbReference>
<dbReference type="InterPro" id="IPR032710">
    <property type="entry name" value="NTF2-like_dom_sf"/>
</dbReference>
<reference evidence="1" key="1">
    <citation type="journal article" date="2021" name="PeerJ">
        <title>Extensive microbial diversity within the chicken gut microbiome revealed by metagenomics and culture.</title>
        <authorList>
            <person name="Gilroy R."/>
            <person name="Ravi A."/>
            <person name="Getino M."/>
            <person name="Pursley I."/>
            <person name="Horton D.L."/>
            <person name="Alikhan N.F."/>
            <person name="Baker D."/>
            <person name="Gharbi K."/>
            <person name="Hall N."/>
            <person name="Watson M."/>
            <person name="Adriaenssens E.M."/>
            <person name="Foster-Nyarko E."/>
            <person name="Jarju S."/>
            <person name="Secka A."/>
            <person name="Antonio M."/>
            <person name="Oren A."/>
            <person name="Chaudhuri R.R."/>
            <person name="La Ragione R."/>
            <person name="Hildebrand F."/>
            <person name="Pallen M.J."/>
        </authorList>
    </citation>
    <scope>NUCLEOTIDE SEQUENCE</scope>
    <source>
        <strain evidence="1">CHK171-7178</strain>
    </source>
</reference>
<protein>
    <submittedName>
        <fullName evidence="1">Nuclear transport factor 2 family protein</fullName>
    </submittedName>
</protein>
<dbReference type="PROSITE" id="PS51257">
    <property type="entry name" value="PROKAR_LIPOPROTEIN"/>
    <property type="match status" value="1"/>
</dbReference>
<evidence type="ECO:0000313" key="1">
    <source>
        <dbReference type="EMBL" id="HJF31834.1"/>
    </source>
</evidence>
<organism evidence="1 2">
    <name type="scientific">Sporosarcina psychrophila</name>
    <name type="common">Bacillus psychrophilus</name>
    <dbReference type="NCBI Taxonomy" id="1476"/>
    <lineage>
        <taxon>Bacteria</taxon>
        <taxon>Bacillati</taxon>
        <taxon>Bacillota</taxon>
        <taxon>Bacilli</taxon>
        <taxon>Bacillales</taxon>
        <taxon>Caryophanaceae</taxon>
        <taxon>Sporosarcina</taxon>
    </lineage>
</organism>
<name>A0A921FZH3_SPOPS</name>
<accession>A0A921FZH3</accession>
<dbReference type="AlphaFoldDB" id="A0A921FZH3"/>
<dbReference type="SUPFAM" id="SSF54427">
    <property type="entry name" value="NTF2-like"/>
    <property type="match status" value="1"/>
</dbReference>
<dbReference type="Gene3D" id="3.10.450.50">
    <property type="match status" value="1"/>
</dbReference>
<comment type="caution">
    <text evidence="1">The sequence shown here is derived from an EMBL/GenBank/DDBJ whole genome shotgun (WGS) entry which is preliminary data.</text>
</comment>
<proteinExistence type="predicted"/>